<dbReference type="InterPro" id="IPR003959">
    <property type="entry name" value="ATPase_AAA_core"/>
</dbReference>
<evidence type="ECO:0000259" key="2">
    <source>
        <dbReference type="SMART" id="SM00382"/>
    </source>
</evidence>
<dbReference type="Pfam" id="PF00004">
    <property type="entry name" value="AAA"/>
    <property type="match status" value="1"/>
</dbReference>
<dbReference type="Pfam" id="PF22942">
    <property type="entry name" value="DUF7025"/>
    <property type="match status" value="1"/>
</dbReference>
<keyword evidence="3" id="KW-0378">Hydrolase</keyword>
<dbReference type="Gene3D" id="3.40.50.300">
    <property type="entry name" value="P-loop containing nucleotide triphosphate hydrolases"/>
    <property type="match status" value="1"/>
</dbReference>
<evidence type="ECO:0000313" key="3">
    <source>
        <dbReference type="EMBL" id="KAJ7340669.1"/>
    </source>
</evidence>
<keyword evidence="4" id="KW-1185">Reference proteome</keyword>
<dbReference type="InterPro" id="IPR054289">
    <property type="entry name" value="DUF7025"/>
</dbReference>
<dbReference type="PANTHER" id="PTHR46411">
    <property type="entry name" value="FAMILY ATPASE, PUTATIVE-RELATED"/>
    <property type="match status" value="1"/>
</dbReference>
<dbReference type="GO" id="GO:0005524">
    <property type="term" value="F:ATP binding"/>
    <property type="evidence" value="ECO:0007669"/>
    <property type="project" value="InterPro"/>
</dbReference>
<gene>
    <name evidence="3" type="ORF">DFH08DRAFT_783136</name>
</gene>
<evidence type="ECO:0000256" key="1">
    <source>
        <dbReference type="SAM" id="MobiDB-lite"/>
    </source>
</evidence>
<dbReference type="SMART" id="SM00382">
    <property type="entry name" value="AAA"/>
    <property type="match status" value="1"/>
</dbReference>
<protein>
    <submittedName>
        <fullName evidence="3">P-loop containing nucleoside triphosphate hydrolase protein</fullName>
    </submittedName>
</protein>
<sequence>MMRTKQNRRRAQPPPGPSWGRAGDDDWNNGPGGALPAKEEWGSAPAFPGFPLQPVFPVQPAFPPQPRICNCNGQGITPKKNVDDEDSHSDEEPKEPFDGIVECKEHYLIREQIWYKELQRWVPYDSSRYEISVPEQDLGTYFHVNIRHQLPGDDGELVLTDFSDTLLKFLRLSYGDEFYSEIPERSADRFLPDISIFQQKLAAIASHLSEESNDSKITEKHALAVSLGCQEAKKESYPESHLDRFLKDAHEHISVLTAYLLDLYQPKAEKLALQLADGCIEFDLLIFYFHINHRYYLYPEDMNSVTGFTLENRAYTYFDRRKSSLSLSGSAYEWNGYSYAKTPISFMISSYHGTRDIASLDCRPLTPEMEAALTARGRLYTSLVGCHYRSYRKDRIIVDTRRGSYPIPELNGEFSDFSEEDLASLDRQPLTPEMEAPITARNRLYTGRHYRSHRKGHIIVDYRRGSDPQGDVRELKGAFLDFPEEDLCLLPGRVYGFNLTQKIWSTFPVLEIGPVVFDENAWDHLVLDPETKDLIKSLVQVTRNSNISSNIISDVITGKGGGLIAVLHGPTGTGKTLTAEAVADHLKRPLYIVGAAELSTTASALEERLKSILSLATAWDAVLLIDEADVFLEQRSLHEIERNSLVSVALRIFEYHRGVLFLTTNRIKTFDVAFLSRFSIAIKYPEHDLNSRRIIWRKFFELASVKTGDTEGSGRSTPTDMLDELAEKPFNGRTIKNLVRTAQALALSSGVPMSKTHVDVVVKSQEKFLREFATV</sequence>
<dbReference type="GO" id="GO:0016887">
    <property type="term" value="F:ATP hydrolysis activity"/>
    <property type="evidence" value="ECO:0007669"/>
    <property type="project" value="InterPro"/>
</dbReference>
<dbReference type="Proteomes" id="UP001218218">
    <property type="component" value="Unassembled WGS sequence"/>
</dbReference>
<dbReference type="SUPFAM" id="SSF52540">
    <property type="entry name" value="P-loop containing nucleoside triphosphate hydrolases"/>
    <property type="match status" value="1"/>
</dbReference>
<accession>A0AAD6ZUS7</accession>
<evidence type="ECO:0000313" key="4">
    <source>
        <dbReference type="Proteomes" id="UP001218218"/>
    </source>
</evidence>
<feature type="region of interest" description="Disordered" evidence="1">
    <location>
        <begin position="67"/>
        <end position="96"/>
    </location>
</feature>
<name>A0AAD6ZUS7_9AGAR</name>
<comment type="caution">
    <text evidence="3">The sequence shown here is derived from an EMBL/GenBank/DDBJ whole genome shotgun (WGS) entry which is preliminary data.</text>
</comment>
<dbReference type="AlphaFoldDB" id="A0AAD6ZUS7"/>
<proteinExistence type="predicted"/>
<dbReference type="InterPro" id="IPR027417">
    <property type="entry name" value="P-loop_NTPase"/>
</dbReference>
<dbReference type="EMBL" id="JARIHO010000026">
    <property type="protein sequence ID" value="KAJ7340669.1"/>
    <property type="molecule type" value="Genomic_DNA"/>
</dbReference>
<dbReference type="PANTHER" id="PTHR46411:SF3">
    <property type="entry name" value="AAA+ ATPASE DOMAIN-CONTAINING PROTEIN"/>
    <property type="match status" value="1"/>
</dbReference>
<feature type="compositionally biased region" description="Basic residues" evidence="1">
    <location>
        <begin position="1"/>
        <end position="11"/>
    </location>
</feature>
<feature type="region of interest" description="Disordered" evidence="1">
    <location>
        <begin position="1"/>
        <end position="46"/>
    </location>
</feature>
<feature type="domain" description="AAA+ ATPase" evidence="2">
    <location>
        <begin position="561"/>
        <end position="686"/>
    </location>
</feature>
<reference evidence="3" key="1">
    <citation type="submission" date="2023-03" db="EMBL/GenBank/DDBJ databases">
        <title>Massive genome expansion in bonnet fungi (Mycena s.s.) driven by repeated elements and novel gene families across ecological guilds.</title>
        <authorList>
            <consortium name="Lawrence Berkeley National Laboratory"/>
            <person name="Harder C.B."/>
            <person name="Miyauchi S."/>
            <person name="Viragh M."/>
            <person name="Kuo A."/>
            <person name="Thoen E."/>
            <person name="Andreopoulos B."/>
            <person name="Lu D."/>
            <person name="Skrede I."/>
            <person name="Drula E."/>
            <person name="Henrissat B."/>
            <person name="Morin E."/>
            <person name="Kohler A."/>
            <person name="Barry K."/>
            <person name="LaButti K."/>
            <person name="Morin E."/>
            <person name="Salamov A."/>
            <person name="Lipzen A."/>
            <person name="Mereny Z."/>
            <person name="Hegedus B."/>
            <person name="Baldrian P."/>
            <person name="Stursova M."/>
            <person name="Weitz H."/>
            <person name="Taylor A."/>
            <person name="Grigoriev I.V."/>
            <person name="Nagy L.G."/>
            <person name="Martin F."/>
            <person name="Kauserud H."/>
        </authorList>
    </citation>
    <scope>NUCLEOTIDE SEQUENCE</scope>
    <source>
        <strain evidence="3">CBHHK002</strain>
    </source>
</reference>
<organism evidence="3 4">
    <name type="scientific">Mycena albidolilacea</name>
    <dbReference type="NCBI Taxonomy" id="1033008"/>
    <lineage>
        <taxon>Eukaryota</taxon>
        <taxon>Fungi</taxon>
        <taxon>Dikarya</taxon>
        <taxon>Basidiomycota</taxon>
        <taxon>Agaricomycotina</taxon>
        <taxon>Agaricomycetes</taxon>
        <taxon>Agaricomycetidae</taxon>
        <taxon>Agaricales</taxon>
        <taxon>Marasmiineae</taxon>
        <taxon>Mycenaceae</taxon>
        <taxon>Mycena</taxon>
    </lineage>
</organism>
<dbReference type="CDD" id="cd19481">
    <property type="entry name" value="RecA-like_protease"/>
    <property type="match status" value="1"/>
</dbReference>
<dbReference type="InterPro" id="IPR003593">
    <property type="entry name" value="AAA+_ATPase"/>
</dbReference>